<keyword evidence="1" id="KW-0812">Transmembrane</keyword>
<dbReference type="RefSeq" id="WP_232091204.1">
    <property type="nucleotide sequence ID" value="NZ_LR812090.1"/>
</dbReference>
<dbReference type="Proteomes" id="UP000509458">
    <property type="component" value="Chromosome"/>
</dbReference>
<evidence type="ECO:0000256" key="1">
    <source>
        <dbReference type="SAM" id="Phobius"/>
    </source>
</evidence>
<organism evidence="2 3">
    <name type="scientific">Alteromonas macleodii</name>
    <name type="common">Pseudoalteromonas macleodii</name>
    <dbReference type="NCBI Taxonomy" id="28108"/>
    <lineage>
        <taxon>Bacteria</taxon>
        <taxon>Pseudomonadati</taxon>
        <taxon>Pseudomonadota</taxon>
        <taxon>Gammaproteobacteria</taxon>
        <taxon>Alteromonadales</taxon>
        <taxon>Alteromonadaceae</taxon>
        <taxon>Alteromonas/Salinimonas group</taxon>
        <taxon>Alteromonas</taxon>
    </lineage>
</organism>
<keyword evidence="1" id="KW-0472">Membrane</keyword>
<accession>A0A6T9Y1Q8</accession>
<sequence length="310" mass="34502">MRNKERVKQKSITSYTQTFTCKPYFSKAKHEGMALLSIVAILLSVVTFTTIVTSQSVQQYYAIQKIRQETVSSRIQLKQHLKEVATALRTESISTVLTTTNQPFLSTTVNQESLTGVAQQSLTQYEVNVSHNAENIQYKVNFLRYPALLRLPTASQLFSWDNQLTHWLFNRSEAELSPAFFPNSATASHCYNLESATVYWINGDCVLSHSDLTHTSSSAPALLIVVDGDLTISANTHFFGLIIMLSTTTATHELHLTHSSSIKGAFVSNTQLQQQIYGLLTPSAQVLSNLQASTHIAKIIPVPGTWYDIN</sequence>
<dbReference type="EMBL" id="LR812090">
    <property type="protein sequence ID" value="CAB9494699.1"/>
    <property type="molecule type" value="Genomic_DNA"/>
</dbReference>
<evidence type="ECO:0000313" key="2">
    <source>
        <dbReference type="EMBL" id="CAB9494699.1"/>
    </source>
</evidence>
<keyword evidence="1" id="KW-1133">Transmembrane helix</keyword>
<dbReference type="AlphaFoldDB" id="A0A6T9Y1Q8"/>
<evidence type="ECO:0000313" key="3">
    <source>
        <dbReference type="Proteomes" id="UP000509458"/>
    </source>
</evidence>
<gene>
    <name evidence="2" type="ORF">ALFOR1_40065</name>
</gene>
<feature type="transmembrane region" description="Helical" evidence="1">
    <location>
        <begin position="32"/>
        <end position="52"/>
    </location>
</feature>
<name>A0A6T9Y1Q8_ALTMA</name>
<protein>
    <submittedName>
        <fullName evidence="2">Uncharacterized protein</fullName>
    </submittedName>
</protein>
<proteinExistence type="predicted"/>
<reference evidence="2 3" key="1">
    <citation type="submission" date="2020-06" db="EMBL/GenBank/DDBJ databases">
        <authorList>
            <person name="Duchaud E."/>
        </authorList>
    </citation>
    <scope>NUCLEOTIDE SEQUENCE [LARGE SCALE GENOMIC DNA]</scope>
    <source>
        <strain evidence="2">Alteromonas fortis</strain>
    </source>
</reference>